<dbReference type="Proteomes" id="UP001165190">
    <property type="component" value="Unassembled WGS sequence"/>
</dbReference>
<reference evidence="1" key="1">
    <citation type="submission" date="2023-05" db="EMBL/GenBank/DDBJ databases">
        <title>Genome and transcriptome analyses reveal genes involved in the formation of fine ridges on petal epidermal cells in Hibiscus trionum.</title>
        <authorList>
            <person name="Koshimizu S."/>
            <person name="Masuda S."/>
            <person name="Ishii T."/>
            <person name="Shirasu K."/>
            <person name="Hoshino A."/>
            <person name="Arita M."/>
        </authorList>
    </citation>
    <scope>NUCLEOTIDE SEQUENCE</scope>
    <source>
        <strain evidence="1">Hamamatsu line</strain>
    </source>
</reference>
<evidence type="ECO:0000313" key="1">
    <source>
        <dbReference type="EMBL" id="GMI85594.1"/>
    </source>
</evidence>
<evidence type="ECO:0000313" key="2">
    <source>
        <dbReference type="Proteomes" id="UP001165190"/>
    </source>
</evidence>
<protein>
    <submittedName>
        <fullName evidence="1">Uncharacterized protein</fullName>
    </submittedName>
</protein>
<organism evidence="1 2">
    <name type="scientific">Hibiscus trionum</name>
    <name type="common">Flower of an hour</name>
    <dbReference type="NCBI Taxonomy" id="183268"/>
    <lineage>
        <taxon>Eukaryota</taxon>
        <taxon>Viridiplantae</taxon>
        <taxon>Streptophyta</taxon>
        <taxon>Embryophyta</taxon>
        <taxon>Tracheophyta</taxon>
        <taxon>Spermatophyta</taxon>
        <taxon>Magnoliopsida</taxon>
        <taxon>eudicotyledons</taxon>
        <taxon>Gunneridae</taxon>
        <taxon>Pentapetalae</taxon>
        <taxon>rosids</taxon>
        <taxon>malvids</taxon>
        <taxon>Malvales</taxon>
        <taxon>Malvaceae</taxon>
        <taxon>Malvoideae</taxon>
        <taxon>Hibiscus</taxon>
    </lineage>
</organism>
<accession>A0A9W7M2H0</accession>
<keyword evidence="2" id="KW-1185">Reference proteome</keyword>
<dbReference type="CDD" id="cd09272">
    <property type="entry name" value="RNase_HI_RT_Ty1"/>
    <property type="match status" value="1"/>
</dbReference>
<gene>
    <name evidence="1" type="ORF">HRI_002228700</name>
</gene>
<dbReference type="AlphaFoldDB" id="A0A9W7M2H0"/>
<dbReference type="OrthoDB" id="2551793at2759"/>
<sequence length="85" mass="9620">MAANPVLHAKTKHVDLDLHFVRKRVTTGTLQVNYVPARCQLADILTKPSAVKHFETLRNQLNVLNLSQLTKEKEAEEMLKNEAAE</sequence>
<dbReference type="EMBL" id="BSYR01000020">
    <property type="protein sequence ID" value="GMI85594.1"/>
    <property type="molecule type" value="Genomic_DNA"/>
</dbReference>
<name>A0A9W7M2H0_HIBTR</name>
<proteinExistence type="predicted"/>
<comment type="caution">
    <text evidence="1">The sequence shown here is derived from an EMBL/GenBank/DDBJ whole genome shotgun (WGS) entry which is preliminary data.</text>
</comment>